<dbReference type="CDD" id="cd03801">
    <property type="entry name" value="GT4_PimA-like"/>
    <property type="match status" value="1"/>
</dbReference>
<proteinExistence type="predicted"/>
<sequence length="362" mass="40643">MNILITSQAAGVAGSTYSVSYLAKGLAQRKHNIWVACPQGTLLWELLEKTDVKLVCFSFSSKFHPTSIRALASLIRDHNIQLVNAQSSRDRYSTILAKWWYKLPIKLVHTRRQLVKSMGWFGQSAFYERGTDAIIAVSEGVKESINAIGISADHVQVIYNGTPAEKYQNILPEKIEALRKHYQIHPDDIIIGCVARYKKQVQLLQALQVINRPVHVLFVGIEETPELQAIQQTWSVAHQVHYTGSLTNDEVLHHYCLFTMNILPSTIEGLSQALLEAMALGIPVIATRIGGNAELIQHGVNGFLFENGNTTALAKYIEQLIADVDLRISFSKAGRKTALEDFSLDRMLTQYENFFEKLIHSN</sequence>
<dbReference type="PANTHER" id="PTHR12526:SF630">
    <property type="entry name" value="GLYCOSYLTRANSFERASE"/>
    <property type="match status" value="1"/>
</dbReference>
<dbReference type="Pfam" id="PF13439">
    <property type="entry name" value="Glyco_transf_4"/>
    <property type="match status" value="1"/>
</dbReference>
<dbReference type="Gene3D" id="3.40.50.2000">
    <property type="entry name" value="Glycogen Phosphorylase B"/>
    <property type="match status" value="2"/>
</dbReference>
<dbReference type="PANTHER" id="PTHR12526">
    <property type="entry name" value="GLYCOSYLTRANSFERASE"/>
    <property type="match status" value="1"/>
</dbReference>
<name>A0AA49JDT5_9BACT</name>
<accession>A0AA49JDT5</accession>
<dbReference type="GO" id="GO:0016757">
    <property type="term" value="F:glycosyltransferase activity"/>
    <property type="evidence" value="ECO:0007669"/>
    <property type="project" value="InterPro"/>
</dbReference>
<gene>
    <name evidence="3" type="ORF">K4G66_00385</name>
</gene>
<reference evidence="3" key="1">
    <citation type="journal article" date="2023" name="Comput. Struct. Biotechnol. J.">
        <title>Discovery of a novel marine Bacteroidetes with a rich repertoire of carbohydrate-active enzymes.</title>
        <authorList>
            <person name="Chen B."/>
            <person name="Liu G."/>
            <person name="Chen Q."/>
            <person name="Wang H."/>
            <person name="Liu L."/>
            <person name="Tang K."/>
        </authorList>
    </citation>
    <scope>NUCLEOTIDE SEQUENCE</scope>
    <source>
        <strain evidence="3">TK19036</strain>
    </source>
</reference>
<dbReference type="SUPFAM" id="SSF53756">
    <property type="entry name" value="UDP-Glycosyltransferase/glycogen phosphorylase"/>
    <property type="match status" value="1"/>
</dbReference>
<reference evidence="3" key="2">
    <citation type="journal article" date="2024" name="Antonie Van Leeuwenhoek">
        <title>Roseihalotalea indica gen. nov., sp. nov., a halophilic Bacteroidetes from mesopelagic Southwest Indian Ocean with higher carbohydrate metabolic potential.</title>
        <authorList>
            <person name="Chen B."/>
            <person name="Zhang M."/>
            <person name="Lin D."/>
            <person name="Ye J."/>
            <person name="Tang K."/>
        </authorList>
    </citation>
    <scope>NUCLEOTIDE SEQUENCE</scope>
    <source>
        <strain evidence="3">TK19036</strain>
    </source>
</reference>
<organism evidence="3">
    <name type="scientific">Roseihalotalea indica</name>
    <dbReference type="NCBI Taxonomy" id="2867963"/>
    <lineage>
        <taxon>Bacteria</taxon>
        <taxon>Pseudomonadati</taxon>
        <taxon>Bacteroidota</taxon>
        <taxon>Cytophagia</taxon>
        <taxon>Cytophagales</taxon>
        <taxon>Catalimonadaceae</taxon>
        <taxon>Roseihalotalea</taxon>
    </lineage>
</organism>
<feature type="domain" description="Glycosyl transferase family 1" evidence="1">
    <location>
        <begin position="176"/>
        <end position="336"/>
    </location>
</feature>
<protein>
    <submittedName>
        <fullName evidence="3">Glycosyltransferase family 4 protein</fullName>
    </submittedName>
</protein>
<dbReference type="InterPro" id="IPR028098">
    <property type="entry name" value="Glyco_trans_4-like_N"/>
</dbReference>
<dbReference type="Pfam" id="PF00534">
    <property type="entry name" value="Glycos_transf_1"/>
    <property type="match status" value="1"/>
</dbReference>
<evidence type="ECO:0000259" key="2">
    <source>
        <dbReference type="Pfam" id="PF13439"/>
    </source>
</evidence>
<dbReference type="EMBL" id="CP120682">
    <property type="protein sequence ID" value="WKN37163.1"/>
    <property type="molecule type" value="Genomic_DNA"/>
</dbReference>
<dbReference type="AlphaFoldDB" id="A0AA49JDT5"/>
<evidence type="ECO:0000313" key="3">
    <source>
        <dbReference type="EMBL" id="WKN37163.1"/>
    </source>
</evidence>
<feature type="domain" description="Glycosyltransferase subfamily 4-like N-terminal" evidence="2">
    <location>
        <begin position="14"/>
        <end position="165"/>
    </location>
</feature>
<evidence type="ECO:0000259" key="1">
    <source>
        <dbReference type="Pfam" id="PF00534"/>
    </source>
</evidence>
<dbReference type="InterPro" id="IPR001296">
    <property type="entry name" value="Glyco_trans_1"/>
</dbReference>